<dbReference type="InterPro" id="IPR013766">
    <property type="entry name" value="Thioredoxin_domain"/>
</dbReference>
<dbReference type="InterPro" id="IPR012336">
    <property type="entry name" value="Thioredoxin-like_fold"/>
</dbReference>
<reference evidence="3" key="2">
    <citation type="journal article" date="2011" name="Microb. Ecol.">
        <title>Taxonomic and Functional Metagenomic Profiling of the Microbial Community in the Anoxic Sediment of a Sub-saline Shallow Lake (Laguna de Carrizo, Central Spain).</title>
        <authorList>
            <person name="Ferrer M."/>
            <person name="Guazzaroni M.E."/>
            <person name="Richter M."/>
            <person name="Garcia-Salamanca A."/>
            <person name="Yarza P."/>
            <person name="Suarez-Suarez A."/>
            <person name="Solano J."/>
            <person name="Alcaide M."/>
            <person name="van Dillewijn P."/>
            <person name="Molina-Henares M.A."/>
            <person name="Lopez-Cortes N."/>
            <person name="Al-Ramahi Y."/>
            <person name="Guerrero C."/>
            <person name="Acosta A."/>
            <person name="de Eugenio L.I."/>
            <person name="Martinez V."/>
            <person name="Marques S."/>
            <person name="Rojo F."/>
            <person name="Santero E."/>
            <person name="Genilloud O."/>
            <person name="Perez-Perez J."/>
            <person name="Rossello-Mora R."/>
            <person name="Ramos J.L."/>
        </authorList>
    </citation>
    <scope>NUCLEOTIDE SEQUENCE</scope>
</reference>
<dbReference type="InterPro" id="IPR036249">
    <property type="entry name" value="Thioredoxin-like_sf"/>
</dbReference>
<sequence length="159" mass="17857">MLALLGAAVAAASVVSFYAYVERKPELQAKPVGDAIKWYGYEAGLAVGKKEGKKVFLFFKTDWCTYCRKMEIETFQQTDIFSHLKENFISIKIDSDREGEVASRFLIKGVPTSCFLAETGETISSLPGYVPPDVFLSILRYVSSDSYKTMTFKNFLKTI</sequence>
<dbReference type="Gene3D" id="3.40.30.10">
    <property type="entry name" value="Glutaredoxin"/>
    <property type="match status" value="1"/>
</dbReference>
<comment type="caution">
    <text evidence="3">The sequence shown here is derived from an EMBL/GenBank/DDBJ whole genome shotgun (WGS) entry which is preliminary data.</text>
</comment>
<dbReference type="InterPro" id="IPR051099">
    <property type="entry name" value="AGR/TXD"/>
</dbReference>
<protein>
    <submittedName>
        <fullName evidence="3">Thioredoxin domain-containing protein</fullName>
    </submittedName>
</protein>
<proteinExistence type="predicted"/>
<dbReference type="PANTHER" id="PTHR15337">
    <property type="entry name" value="ANTERIOR GRADIENT PROTEIN-RELATED"/>
    <property type="match status" value="1"/>
</dbReference>
<dbReference type="PANTHER" id="PTHR15337:SF11">
    <property type="entry name" value="THIOREDOXIN DOMAIN-CONTAINING PROTEIN"/>
    <property type="match status" value="1"/>
</dbReference>
<keyword evidence="1" id="KW-0732">Signal</keyword>
<dbReference type="PROSITE" id="PS51352">
    <property type="entry name" value="THIOREDOXIN_2"/>
    <property type="match status" value="1"/>
</dbReference>
<name>D9PHF9_9ZZZZ</name>
<feature type="domain" description="Thioredoxin" evidence="2">
    <location>
        <begin position="3"/>
        <end position="144"/>
    </location>
</feature>
<dbReference type="Pfam" id="PF13098">
    <property type="entry name" value="Thioredoxin_2"/>
    <property type="match status" value="1"/>
</dbReference>
<dbReference type="SUPFAM" id="SSF52833">
    <property type="entry name" value="Thioredoxin-like"/>
    <property type="match status" value="1"/>
</dbReference>
<evidence type="ECO:0000256" key="1">
    <source>
        <dbReference type="ARBA" id="ARBA00022729"/>
    </source>
</evidence>
<dbReference type="AlphaFoldDB" id="D9PHF9"/>
<organism evidence="3">
    <name type="scientific">sediment metagenome</name>
    <dbReference type="NCBI Taxonomy" id="749907"/>
    <lineage>
        <taxon>unclassified sequences</taxon>
        <taxon>metagenomes</taxon>
        <taxon>ecological metagenomes</taxon>
    </lineage>
</organism>
<evidence type="ECO:0000259" key="2">
    <source>
        <dbReference type="PROSITE" id="PS51352"/>
    </source>
</evidence>
<dbReference type="EMBL" id="ADZX01000369">
    <property type="protein sequence ID" value="EFK97008.1"/>
    <property type="molecule type" value="Genomic_DNA"/>
</dbReference>
<accession>D9PHF9</accession>
<evidence type="ECO:0000313" key="3">
    <source>
        <dbReference type="EMBL" id="EFK97008.1"/>
    </source>
</evidence>
<gene>
    <name evidence="3" type="ORF">LDC_0959</name>
</gene>
<reference evidence="3" key="1">
    <citation type="submission" date="2010-07" db="EMBL/GenBank/DDBJ databases">
        <authorList>
            <consortium name="CONSOLIDER consortium CSD2007-00005"/>
            <person name="Guazzaroni M.-E."/>
            <person name="Richter M."/>
            <person name="Garcia-Salamanca A."/>
            <person name="Yarza P."/>
            <person name="Ferrer M."/>
        </authorList>
    </citation>
    <scope>NUCLEOTIDE SEQUENCE</scope>
</reference>